<dbReference type="AlphaFoldDB" id="A0A167TQT8"/>
<keyword evidence="2" id="KW-1185">Reference proteome</keyword>
<evidence type="ECO:0000313" key="1">
    <source>
        <dbReference type="EMBL" id="KZP03187.1"/>
    </source>
</evidence>
<name>A0A167TQT8_9AGAM</name>
<feature type="non-terminal residue" evidence="1">
    <location>
        <position position="355"/>
    </location>
</feature>
<protein>
    <submittedName>
        <fullName evidence="1">Uncharacterized protein</fullName>
    </submittedName>
</protein>
<sequence length="355" mass="39407">DSRIEIRDLCYVGSYSWTNSATPTIIVPGSPRQWLDRALPFKVKPDFGVVFVDQNAFRMKDKPLLPLIRAVELMGNTSPQLAVPSGVGGPERVDWGKVDFVTDRGNLRKLLRWINGTNAERVLRIDTQLAGDGTVLLNRWETRTREDGQGSYGFNLEKAATSPLAGCEEATSYHRIVKYDLGGLSMVVRFEVDAFIPPGQREKVDDESFLKAFSAPTVSGAPIPAKPGGLTIRHGGQMVPQSSLIELKSGRIKWPEVYPQLYVSQTPWLYKAAHENGQFHKVTKVGLVSPEMEEVAEKSNVKFERLRGALQTIKDIVVKAGPKGRLSFVLEGKELQVYDRESQSSCLTTDAMALF</sequence>
<dbReference type="PANTHER" id="PTHR35179">
    <property type="entry name" value="PROTEIN CBG02620"/>
    <property type="match status" value="1"/>
</dbReference>
<accession>A0A167TQT8</accession>
<evidence type="ECO:0000313" key="2">
    <source>
        <dbReference type="Proteomes" id="UP000076532"/>
    </source>
</evidence>
<organism evidence="1 2">
    <name type="scientific">Athelia psychrophila</name>
    <dbReference type="NCBI Taxonomy" id="1759441"/>
    <lineage>
        <taxon>Eukaryota</taxon>
        <taxon>Fungi</taxon>
        <taxon>Dikarya</taxon>
        <taxon>Basidiomycota</taxon>
        <taxon>Agaricomycotina</taxon>
        <taxon>Agaricomycetes</taxon>
        <taxon>Agaricomycetidae</taxon>
        <taxon>Atheliales</taxon>
        <taxon>Atheliaceae</taxon>
        <taxon>Athelia</taxon>
    </lineage>
</organism>
<feature type="non-terminal residue" evidence="1">
    <location>
        <position position="1"/>
    </location>
</feature>
<reference evidence="1 2" key="1">
    <citation type="journal article" date="2016" name="Mol. Biol. Evol.">
        <title>Comparative Genomics of Early-Diverging Mushroom-Forming Fungi Provides Insights into the Origins of Lignocellulose Decay Capabilities.</title>
        <authorList>
            <person name="Nagy L.G."/>
            <person name="Riley R."/>
            <person name="Tritt A."/>
            <person name="Adam C."/>
            <person name="Daum C."/>
            <person name="Floudas D."/>
            <person name="Sun H."/>
            <person name="Yadav J.S."/>
            <person name="Pangilinan J."/>
            <person name="Larsson K.H."/>
            <person name="Matsuura K."/>
            <person name="Barry K."/>
            <person name="Labutti K."/>
            <person name="Kuo R."/>
            <person name="Ohm R.A."/>
            <person name="Bhattacharya S.S."/>
            <person name="Shirouzu T."/>
            <person name="Yoshinaga Y."/>
            <person name="Martin F.M."/>
            <person name="Grigoriev I.V."/>
            <person name="Hibbett D.S."/>
        </authorList>
    </citation>
    <scope>NUCLEOTIDE SEQUENCE [LARGE SCALE GENOMIC DNA]</scope>
    <source>
        <strain evidence="1 2">CBS 109695</strain>
    </source>
</reference>
<gene>
    <name evidence="1" type="ORF">FIBSPDRAFT_688699</name>
</gene>
<dbReference type="OrthoDB" id="420564at2759"/>
<proteinExistence type="predicted"/>
<dbReference type="EMBL" id="KV418142">
    <property type="protein sequence ID" value="KZP03187.1"/>
    <property type="molecule type" value="Genomic_DNA"/>
</dbReference>
<dbReference type="Proteomes" id="UP000076532">
    <property type="component" value="Unassembled WGS sequence"/>
</dbReference>
<dbReference type="STRING" id="436010.A0A167TQT8"/>
<dbReference type="PANTHER" id="PTHR35179:SF2">
    <property type="entry name" value="START DOMAIN-CONTAINING PROTEIN"/>
    <property type="match status" value="1"/>
</dbReference>